<evidence type="ECO:0000313" key="2">
    <source>
        <dbReference type="EMBL" id="PWN27670.1"/>
    </source>
</evidence>
<dbReference type="STRING" id="1569628.A0A316UQV0"/>
<accession>A0A316UQV0</accession>
<dbReference type="OrthoDB" id="10266451at2759"/>
<dbReference type="RefSeq" id="XP_025362282.1">
    <property type="nucleotide sequence ID" value="XM_025509178.1"/>
</dbReference>
<protein>
    <recommendedName>
        <fullName evidence="4">PH-response regulator protein palC</fullName>
    </recommendedName>
</protein>
<dbReference type="AlphaFoldDB" id="A0A316UQV0"/>
<feature type="compositionally biased region" description="Basic and acidic residues" evidence="1">
    <location>
        <begin position="434"/>
        <end position="445"/>
    </location>
</feature>
<proteinExistence type="predicted"/>
<evidence type="ECO:0008006" key="4">
    <source>
        <dbReference type="Google" id="ProtNLM"/>
    </source>
</evidence>
<gene>
    <name evidence="2" type="ORF">BDZ90DRAFT_279451</name>
</gene>
<dbReference type="PANTHER" id="PTHR40463">
    <property type="entry name" value="PH-RESPONSE REGULATOR PROTEIN PALC"/>
    <property type="match status" value="1"/>
</dbReference>
<feature type="compositionally biased region" description="Polar residues" evidence="1">
    <location>
        <begin position="499"/>
        <end position="513"/>
    </location>
</feature>
<dbReference type="PANTHER" id="PTHR40463:SF1">
    <property type="entry name" value="PH-RESPONSE REGULATOR PROTEIN PALC"/>
    <property type="match status" value="1"/>
</dbReference>
<feature type="region of interest" description="Disordered" evidence="1">
    <location>
        <begin position="414"/>
        <end position="445"/>
    </location>
</feature>
<dbReference type="Proteomes" id="UP000245884">
    <property type="component" value="Unassembled WGS sequence"/>
</dbReference>
<feature type="region of interest" description="Disordered" evidence="1">
    <location>
        <begin position="203"/>
        <end position="235"/>
    </location>
</feature>
<dbReference type="InterPro" id="IPR038499">
    <property type="entry name" value="BRO1_sf"/>
</dbReference>
<dbReference type="GeneID" id="37031001"/>
<feature type="compositionally biased region" description="Acidic residues" evidence="1">
    <location>
        <begin position="420"/>
        <end position="432"/>
    </location>
</feature>
<feature type="region of interest" description="Disordered" evidence="1">
    <location>
        <begin position="462"/>
        <end position="513"/>
    </location>
</feature>
<feature type="region of interest" description="Disordered" evidence="1">
    <location>
        <begin position="628"/>
        <end position="647"/>
    </location>
</feature>
<evidence type="ECO:0000256" key="1">
    <source>
        <dbReference type="SAM" id="MobiDB-lite"/>
    </source>
</evidence>
<reference evidence="2 3" key="1">
    <citation type="journal article" date="2018" name="Mol. Biol. Evol.">
        <title>Broad Genomic Sampling Reveals a Smut Pathogenic Ancestry of the Fungal Clade Ustilaginomycotina.</title>
        <authorList>
            <person name="Kijpornyongpan T."/>
            <person name="Mondo S.J."/>
            <person name="Barry K."/>
            <person name="Sandor L."/>
            <person name="Lee J."/>
            <person name="Lipzen A."/>
            <person name="Pangilinan J."/>
            <person name="LaButti K."/>
            <person name="Hainaut M."/>
            <person name="Henrissat B."/>
            <person name="Grigoriev I.V."/>
            <person name="Spatafora J.W."/>
            <person name="Aime M.C."/>
        </authorList>
    </citation>
    <scope>NUCLEOTIDE SEQUENCE [LARGE SCALE GENOMIC DNA]</scope>
    <source>
        <strain evidence="2 3">MCA 5214</strain>
    </source>
</reference>
<dbReference type="InterPro" id="IPR037505">
    <property type="entry name" value="pH-resp_palC"/>
</dbReference>
<dbReference type="EMBL" id="KZ819667">
    <property type="protein sequence ID" value="PWN27670.1"/>
    <property type="molecule type" value="Genomic_DNA"/>
</dbReference>
<dbReference type="GO" id="GO:0071467">
    <property type="term" value="P:cellular response to pH"/>
    <property type="evidence" value="ECO:0007669"/>
    <property type="project" value="InterPro"/>
</dbReference>
<dbReference type="Gene3D" id="1.25.40.280">
    <property type="entry name" value="alix/aip1 like domains"/>
    <property type="match status" value="1"/>
</dbReference>
<dbReference type="GO" id="GO:0005886">
    <property type="term" value="C:plasma membrane"/>
    <property type="evidence" value="ECO:0007669"/>
    <property type="project" value="TreeGrafter"/>
</dbReference>
<evidence type="ECO:0000313" key="3">
    <source>
        <dbReference type="Proteomes" id="UP000245884"/>
    </source>
</evidence>
<organism evidence="2 3">
    <name type="scientific">Jaminaea rosea</name>
    <dbReference type="NCBI Taxonomy" id="1569628"/>
    <lineage>
        <taxon>Eukaryota</taxon>
        <taxon>Fungi</taxon>
        <taxon>Dikarya</taxon>
        <taxon>Basidiomycota</taxon>
        <taxon>Ustilaginomycotina</taxon>
        <taxon>Exobasidiomycetes</taxon>
        <taxon>Microstromatales</taxon>
        <taxon>Microstromatales incertae sedis</taxon>
        <taxon>Jaminaea</taxon>
    </lineage>
</organism>
<keyword evidence="3" id="KW-1185">Reference proteome</keyword>
<name>A0A316UQV0_9BASI</name>
<sequence length="647" mass="68869">MYLFPLSPPPNPVDYATHLIPTASSPITPVHLSKATQQREAVRTLLQRNHDASSSTSSSSAGSTATIEAKLVSALEEYLPSLAAIFDATKTDDLVVRGPATFRWAPLLDPTTPSFSSSSPSFSSLSTEVENIVLLYALALHNLSILHTLSAGPTYDFSPTLPDGDRKARDAIVKRGAASWGTKAIHVARWLCTHADDVVRGWNGGGVDGQGARPARGSVDGQGAREGDDDDEDEDVGAAALTRRRRLWHGFATLLELAPTLAMLRVLTSAANSHAASTGTRPPPLPPGHASPGLLAKLFLEVPRIADEAKAEFEAAMRVLPSSSGGRKGEDGISGRLKRLGLGRNGSGAAASIASSSSSSSSLRVSQRLMRYLTAIAAWGRCTSLMYLGLQAGEDTRHAEAAVWLRMARDELVTRSAGEEQPDDDSDSDSSSDEGGRGGSSKETKAYAAAWDEMTGQRRFLKKQVRPMLRREMRRSKKDKEKRVGGLKGRFSSKEKAKSNTASLDTADGSVSTGAALSSSVHQHPLSHRLVQYHSTLLTSGTTPLLAHLYKTYRNLNDTISFQPSPARADLLAKMPGPRPVLSIGDAGAQEDGWQMPRAEWGTRVIPRRGGGEEGQELEIGVGLIGGTGGSGGGNEEQKYAGQGAYY</sequence>